<proteinExistence type="predicted"/>
<accession>A0A4Q7DTB7</accession>
<gene>
    <name evidence="1" type="ORF">LDELB18P1_1683</name>
</gene>
<dbReference type="RefSeq" id="WP_130137730.1">
    <property type="nucleotide sequence ID" value="NZ_SETJ01000078.1"/>
</dbReference>
<dbReference type="EMBL" id="SETJ01000078">
    <property type="protein sequence ID" value="RZM15631.1"/>
    <property type="molecule type" value="Genomic_DNA"/>
</dbReference>
<organism evidence="1 2">
    <name type="scientific">Lactobacillus delbrueckii</name>
    <dbReference type="NCBI Taxonomy" id="1584"/>
    <lineage>
        <taxon>Bacteria</taxon>
        <taxon>Bacillati</taxon>
        <taxon>Bacillota</taxon>
        <taxon>Bacilli</taxon>
        <taxon>Lactobacillales</taxon>
        <taxon>Lactobacillaceae</taxon>
        <taxon>Lactobacillus</taxon>
    </lineage>
</organism>
<dbReference type="GO" id="GO:0016740">
    <property type="term" value="F:transferase activity"/>
    <property type="evidence" value="ECO:0007669"/>
    <property type="project" value="UniProtKB-KW"/>
</dbReference>
<dbReference type="AlphaFoldDB" id="A0A4Q7DTB7"/>
<name>A0A4Q7DTB7_9LACO</name>
<reference evidence="1 2" key="1">
    <citation type="submission" date="2019-01" db="EMBL/GenBank/DDBJ databases">
        <title>Colonization of the human gut by bovine bacteria present in Parmesan cheese.</title>
        <authorList>
            <person name="Lugli G.A."/>
            <person name="Milani C."/>
        </authorList>
    </citation>
    <scope>NUCLEOTIDE SEQUENCE [LARGE SCALE GENOMIC DNA]</scope>
    <source>
        <strain evidence="1 2">LDELB18P1</strain>
    </source>
</reference>
<protein>
    <submittedName>
        <fullName evidence="1">Glycosyltransferase</fullName>
    </submittedName>
</protein>
<keyword evidence="1" id="KW-0808">Transferase</keyword>
<sequence length="72" mass="8324">MTNIKQAIMVLGYGDNANVLQETIQILDNENIDFFIHWDKKFKKPRLKSSKSKVQFVKSADCKIKLNTVPIQ</sequence>
<comment type="caution">
    <text evidence="1">The sequence shown here is derived from an EMBL/GenBank/DDBJ whole genome shotgun (WGS) entry which is preliminary data.</text>
</comment>
<evidence type="ECO:0000313" key="2">
    <source>
        <dbReference type="Proteomes" id="UP000292818"/>
    </source>
</evidence>
<dbReference type="Proteomes" id="UP000292818">
    <property type="component" value="Unassembled WGS sequence"/>
</dbReference>
<evidence type="ECO:0000313" key="1">
    <source>
        <dbReference type="EMBL" id="RZM15631.1"/>
    </source>
</evidence>